<protein>
    <submittedName>
        <fullName evidence="8">Permease</fullName>
    </submittedName>
</protein>
<dbReference type="GeneID" id="3922250"/>
<dbReference type="Proteomes" id="UP000001941">
    <property type="component" value="Chromosome"/>
</dbReference>
<evidence type="ECO:0000313" key="9">
    <source>
        <dbReference type="Proteomes" id="UP000001941"/>
    </source>
</evidence>
<feature type="transmembrane region" description="Helical" evidence="7">
    <location>
        <begin position="94"/>
        <end position="113"/>
    </location>
</feature>
<dbReference type="Pfam" id="PF03773">
    <property type="entry name" value="ArsP_1"/>
    <property type="match status" value="1"/>
</dbReference>
<gene>
    <name evidence="8" type="ordered locus">Mhun_0864</name>
</gene>
<comment type="subcellular location">
    <subcellularLocation>
        <location evidence="1">Cell membrane</location>
        <topology evidence="1">Multi-pass membrane protein</topology>
    </subcellularLocation>
</comment>
<dbReference type="AlphaFoldDB" id="Q2FR94"/>
<keyword evidence="4 7" id="KW-0812">Transmembrane</keyword>
<evidence type="ECO:0000256" key="2">
    <source>
        <dbReference type="ARBA" id="ARBA00006386"/>
    </source>
</evidence>
<reference evidence="9" key="1">
    <citation type="journal article" date="2016" name="Stand. Genomic Sci.">
        <title>Complete genome sequence of Methanospirillum hungatei type strain JF1.</title>
        <authorList>
            <person name="Gunsalus R.P."/>
            <person name="Cook L.E."/>
            <person name="Crable B."/>
            <person name="Rohlin L."/>
            <person name="McDonald E."/>
            <person name="Mouttaki H."/>
            <person name="Sieber J.R."/>
            <person name="Poweleit N."/>
            <person name="Zhou H."/>
            <person name="Lapidus A.L."/>
            <person name="Daligault H.E."/>
            <person name="Land M."/>
            <person name="Gilna P."/>
            <person name="Ivanova N."/>
            <person name="Kyrpides N."/>
            <person name="Culley D.E."/>
            <person name="McInerney M.J."/>
        </authorList>
    </citation>
    <scope>NUCLEOTIDE SEQUENCE [LARGE SCALE GENOMIC DNA]</scope>
    <source>
        <strain evidence="9">ATCC 27890 / DSM 864 / NBRC 100397 / JF-1</strain>
    </source>
</reference>
<dbReference type="PANTHER" id="PTHR42775">
    <property type="entry name" value="PERMEASE RV2963-RELATED"/>
    <property type="match status" value="1"/>
</dbReference>
<dbReference type="KEGG" id="mhu:Mhun_0864"/>
<dbReference type="RefSeq" id="WP_011447894.1">
    <property type="nucleotide sequence ID" value="NC_007796.1"/>
</dbReference>
<feature type="transmembrane region" description="Helical" evidence="7">
    <location>
        <begin position="55"/>
        <end position="82"/>
    </location>
</feature>
<name>Q2FR94_METHJ</name>
<organism evidence="8 9">
    <name type="scientific">Methanospirillum hungatei JF-1 (strain ATCC 27890 / DSM 864 / NBRC 100397 / JF-1)</name>
    <dbReference type="NCBI Taxonomy" id="323259"/>
    <lineage>
        <taxon>Archaea</taxon>
        <taxon>Methanobacteriati</taxon>
        <taxon>Methanobacteriota</taxon>
        <taxon>Stenosarchaea group</taxon>
        <taxon>Methanomicrobia</taxon>
        <taxon>Methanomicrobiales</taxon>
        <taxon>Methanospirillaceae</taxon>
        <taxon>Methanospirillum</taxon>
    </lineage>
</organism>
<feature type="transmembrane region" description="Helical" evidence="7">
    <location>
        <begin position="184"/>
        <end position="202"/>
    </location>
</feature>
<feature type="transmembrane region" description="Helical" evidence="7">
    <location>
        <begin position="280"/>
        <end position="301"/>
    </location>
</feature>
<accession>Q2FR94</accession>
<evidence type="ECO:0000313" key="8">
    <source>
        <dbReference type="EMBL" id="ABD40615.1"/>
    </source>
</evidence>
<dbReference type="PANTHER" id="PTHR42775:SF2">
    <property type="entry name" value="PERMEASE"/>
    <property type="match status" value="1"/>
</dbReference>
<dbReference type="GO" id="GO:0005886">
    <property type="term" value="C:plasma membrane"/>
    <property type="evidence" value="ECO:0007669"/>
    <property type="project" value="UniProtKB-SubCell"/>
</dbReference>
<feature type="transmembrane region" description="Helical" evidence="7">
    <location>
        <begin position="251"/>
        <end position="274"/>
    </location>
</feature>
<keyword evidence="3" id="KW-1003">Cell membrane</keyword>
<evidence type="ECO:0000256" key="4">
    <source>
        <dbReference type="ARBA" id="ARBA00022692"/>
    </source>
</evidence>
<dbReference type="InterPro" id="IPR053166">
    <property type="entry name" value="UPF0718_permease"/>
</dbReference>
<dbReference type="EMBL" id="CP000254">
    <property type="protein sequence ID" value="ABD40615.1"/>
    <property type="molecule type" value="Genomic_DNA"/>
</dbReference>
<comment type="similarity">
    <text evidence="2">Belongs to the UPF0718 family.</text>
</comment>
<keyword evidence="9" id="KW-1185">Reference proteome</keyword>
<dbReference type="OrthoDB" id="307973at2157"/>
<evidence type="ECO:0000256" key="3">
    <source>
        <dbReference type="ARBA" id="ARBA00022475"/>
    </source>
</evidence>
<dbReference type="InterPro" id="IPR005524">
    <property type="entry name" value="DUF318"/>
</dbReference>
<keyword evidence="5 7" id="KW-1133">Transmembrane helix</keyword>
<dbReference type="EnsemblBacteria" id="ABD40615">
    <property type="protein sequence ID" value="ABD40615"/>
    <property type="gene ID" value="Mhun_0864"/>
</dbReference>
<evidence type="ECO:0000256" key="1">
    <source>
        <dbReference type="ARBA" id="ARBA00004651"/>
    </source>
</evidence>
<feature type="transmembrane region" description="Helical" evidence="7">
    <location>
        <begin position="12"/>
        <end position="35"/>
    </location>
</feature>
<proteinExistence type="inferred from homology"/>
<dbReference type="eggNOG" id="arCOG02712">
    <property type="taxonomic scope" value="Archaea"/>
</dbReference>
<evidence type="ECO:0000256" key="7">
    <source>
        <dbReference type="SAM" id="Phobius"/>
    </source>
</evidence>
<keyword evidence="6 7" id="KW-0472">Membrane</keyword>
<evidence type="ECO:0000256" key="6">
    <source>
        <dbReference type="ARBA" id="ARBA00023136"/>
    </source>
</evidence>
<evidence type="ECO:0000256" key="5">
    <source>
        <dbReference type="ARBA" id="ARBA00022989"/>
    </source>
</evidence>
<feature type="transmembrane region" description="Helical" evidence="7">
    <location>
        <begin position="119"/>
        <end position="136"/>
    </location>
</feature>
<dbReference type="STRING" id="323259.Mhun_0864"/>
<sequence length="308" mass="32769">MTAINDLFTAGQFFLIITVELVILFIGISFLVGLIREYVPEENIRNVLTSKHRGVGNIFGAFFGALTPFCSCSTIPILVGLLDVGVPFGITYSFLIASPLLNPVIFFLILALFGVVPTLIYTIITFSIAVISGILLERAGYGRYVKAVTLEKGCCCKGEYSENSVHKTQFSRALTFVFTLFRQIVPYLILGAAIGAFIYGFIPEELIVAAAGPDNPLAIPVAAVIGVPMYIRAETIIPISAVLLEKGMGIGAVMALIIGGAGASIPEVTLLASIFEKRLVAAFVVTVLGVAVLAGVLFQVLSNMGILI</sequence>
<dbReference type="InParanoid" id="Q2FR94"/>
<dbReference type="HOGENOM" id="CLU_059148_1_0_2"/>